<organism evidence="1 2">
    <name type="scientific">Thermaurantimonas aggregans</name>
    <dbReference type="NCBI Taxonomy" id="2173829"/>
    <lineage>
        <taxon>Bacteria</taxon>
        <taxon>Pseudomonadati</taxon>
        <taxon>Bacteroidota</taxon>
        <taxon>Flavobacteriia</taxon>
        <taxon>Flavobacteriales</taxon>
        <taxon>Schleiferiaceae</taxon>
        <taxon>Thermaurantimonas</taxon>
    </lineage>
</organism>
<evidence type="ECO:0000313" key="1">
    <source>
        <dbReference type="EMBL" id="GCD76635.1"/>
    </source>
</evidence>
<dbReference type="RefSeq" id="WP_124396710.1">
    <property type="nucleotide sequence ID" value="NZ_BHZE01000001.1"/>
</dbReference>
<name>A0A401XI01_9FLAO</name>
<evidence type="ECO:0008006" key="3">
    <source>
        <dbReference type="Google" id="ProtNLM"/>
    </source>
</evidence>
<gene>
    <name evidence="1" type="ORF">JCM31826_01170</name>
</gene>
<comment type="caution">
    <text evidence="1">The sequence shown here is derived from an EMBL/GenBank/DDBJ whole genome shotgun (WGS) entry which is preliminary data.</text>
</comment>
<reference evidence="1 2" key="1">
    <citation type="submission" date="2018-11" db="EMBL/GenBank/DDBJ databases">
        <title>Schleiferia aggregans sp. nov., a moderately thermophilic heterotrophic bacterium isolated from microbial mats at a terrestrial hot spring.</title>
        <authorList>
            <person name="Iino T."/>
            <person name="Ohkuma M."/>
            <person name="Haruta S."/>
        </authorList>
    </citation>
    <scope>NUCLEOTIDE SEQUENCE [LARGE SCALE GENOMIC DNA]</scope>
    <source>
        <strain evidence="1 2">LA</strain>
    </source>
</reference>
<proteinExistence type="predicted"/>
<dbReference type="AlphaFoldDB" id="A0A401XI01"/>
<dbReference type="EMBL" id="BHZE01000001">
    <property type="protein sequence ID" value="GCD76635.1"/>
    <property type="molecule type" value="Genomic_DNA"/>
</dbReference>
<accession>A0A401XI01</accession>
<protein>
    <recommendedName>
        <fullName evidence="3">Rieske domain-containing protein</fullName>
    </recommendedName>
</protein>
<dbReference type="OrthoDB" id="1201186at2"/>
<sequence>MLALIFGNLKSFRGWKLLVFFSTIHLLLSNCKASEQHMVPNVVVDELIYLNLPSSAPLQSPGGWIYHPGGFRGLLIYRAFFNGNADDFRAFDRTCPNHVNQSCGRVSVLTDNVMTACECDSALFVLFDGTPAAGNRSQPLRQYRVQFFGNSIRVFN</sequence>
<evidence type="ECO:0000313" key="2">
    <source>
        <dbReference type="Proteomes" id="UP000286715"/>
    </source>
</evidence>
<keyword evidence="2" id="KW-1185">Reference proteome</keyword>
<dbReference type="Proteomes" id="UP000286715">
    <property type="component" value="Unassembled WGS sequence"/>
</dbReference>